<reference evidence="3" key="3">
    <citation type="submission" date="2025-08" db="UniProtKB">
        <authorList>
            <consortium name="Ensembl"/>
        </authorList>
    </citation>
    <scope>IDENTIFICATION</scope>
</reference>
<feature type="domain" description="C-type lectin" evidence="2">
    <location>
        <begin position="125"/>
        <end position="246"/>
    </location>
</feature>
<sequence length="246" mass="28796">MDQIFTFILLLLSLSGTFSKYVYINQKMDWRQAQIYCQQHYTDLAPVSNERDNNELQQLASNVNEIIWIGLVRNSSDRTEWLWSGGGAPTMYFWAKTEPNDYDHREDYGFLWKSKWYDGGLWYRITFFCYSASVVTEKKTWEEALEYCREHNDDLASVGSETEMLLIQKELSKQNTTEHVWIGLRFLSGDWLLMDGQEMDFEAWGEEGKPSCPHAKMRCGALQVAVGRKGTWKAHDCEERLNFICS</sequence>
<reference evidence="3 4" key="1">
    <citation type="submission" date="2018-05" db="EMBL/GenBank/DDBJ databases">
        <authorList>
            <person name="Datahose"/>
        </authorList>
    </citation>
    <scope>NUCLEOTIDE SEQUENCE</scope>
</reference>
<dbReference type="PANTHER" id="PTHR45784:SF8">
    <property type="entry name" value="C-TYPE MANNOSE RECEPTOR 2-RELATED"/>
    <property type="match status" value="1"/>
</dbReference>
<feature type="signal peptide" evidence="1">
    <location>
        <begin position="1"/>
        <end position="19"/>
    </location>
</feature>
<accession>A0A3P8P800</accession>
<dbReference type="SUPFAM" id="SSF56436">
    <property type="entry name" value="C-type lectin-like"/>
    <property type="match status" value="2"/>
</dbReference>
<dbReference type="InterPro" id="IPR016187">
    <property type="entry name" value="CTDL_fold"/>
</dbReference>
<evidence type="ECO:0000313" key="4">
    <source>
        <dbReference type="Proteomes" id="UP000265100"/>
    </source>
</evidence>
<dbReference type="OMA" id="ATQISWD"/>
<dbReference type="PROSITE" id="PS50041">
    <property type="entry name" value="C_TYPE_LECTIN_2"/>
    <property type="match status" value="2"/>
</dbReference>
<organism evidence="3 4">
    <name type="scientific">Astatotilapia calliptera</name>
    <name type="common">Eastern happy</name>
    <name type="synonym">Chromis callipterus</name>
    <dbReference type="NCBI Taxonomy" id="8154"/>
    <lineage>
        <taxon>Eukaryota</taxon>
        <taxon>Metazoa</taxon>
        <taxon>Chordata</taxon>
        <taxon>Craniata</taxon>
        <taxon>Vertebrata</taxon>
        <taxon>Euteleostomi</taxon>
        <taxon>Actinopterygii</taxon>
        <taxon>Neopterygii</taxon>
        <taxon>Teleostei</taxon>
        <taxon>Neoteleostei</taxon>
        <taxon>Acanthomorphata</taxon>
        <taxon>Ovalentaria</taxon>
        <taxon>Cichlomorphae</taxon>
        <taxon>Cichliformes</taxon>
        <taxon>Cichlidae</taxon>
        <taxon>African cichlids</taxon>
        <taxon>Pseudocrenilabrinae</taxon>
        <taxon>Haplochromini</taxon>
        <taxon>Astatotilapia</taxon>
    </lineage>
</organism>
<dbReference type="Gene3D" id="3.10.100.10">
    <property type="entry name" value="Mannose-Binding Protein A, subunit A"/>
    <property type="match status" value="2"/>
</dbReference>
<protein>
    <recommendedName>
        <fullName evidence="2">C-type lectin domain-containing protein</fullName>
    </recommendedName>
</protein>
<evidence type="ECO:0000256" key="1">
    <source>
        <dbReference type="SAM" id="SignalP"/>
    </source>
</evidence>
<feature type="domain" description="C-type lectin" evidence="2">
    <location>
        <begin position="21"/>
        <end position="130"/>
    </location>
</feature>
<reference evidence="3" key="4">
    <citation type="submission" date="2025-09" db="UniProtKB">
        <authorList>
            <consortium name="Ensembl"/>
        </authorList>
    </citation>
    <scope>IDENTIFICATION</scope>
</reference>
<dbReference type="InterPro" id="IPR001304">
    <property type="entry name" value="C-type_lectin-like"/>
</dbReference>
<dbReference type="SMART" id="SM00034">
    <property type="entry name" value="CLECT"/>
    <property type="match status" value="2"/>
</dbReference>
<dbReference type="InterPro" id="IPR016186">
    <property type="entry name" value="C-type_lectin-like/link_sf"/>
</dbReference>
<dbReference type="CDD" id="cd00037">
    <property type="entry name" value="CLECT"/>
    <property type="match status" value="1"/>
</dbReference>
<dbReference type="Pfam" id="PF00059">
    <property type="entry name" value="Lectin_C"/>
    <property type="match status" value="2"/>
</dbReference>
<dbReference type="GeneTree" id="ENSGT00940000163460"/>
<evidence type="ECO:0000313" key="3">
    <source>
        <dbReference type="Ensembl" id="ENSACLP00000013143.1"/>
    </source>
</evidence>
<dbReference type="PANTHER" id="PTHR45784">
    <property type="entry name" value="C-TYPE LECTIN DOMAIN FAMILY 20 MEMBER A-RELATED"/>
    <property type="match status" value="1"/>
</dbReference>
<dbReference type="Proteomes" id="UP000265100">
    <property type="component" value="Chromosome 23"/>
</dbReference>
<keyword evidence="4" id="KW-1185">Reference proteome</keyword>
<keyword evidence="1" id="KW-0732">Signal</keyword>
<feature type="chain" id="PRO_5018159357" description="C-type lectin domain-containing protein" evidence="1">
    <location>
        <begin position="20"/>
        <end position="246"/>
    </location>
</feature>
<reference evidence="4" key="2">
    <citation type="submission" date="2023-03" db="EMBL/GenBank/DDBJ databases">
        <authorList>
            <consortium name="Wellcome Sanger Institute Data Sharing"/>
        </authorList>
    </citation>
    <scope>NUCLEOTIDE SEQUENCE [LARGE SCALE GENOMIC DNA]</scope>
</reference>
<dbReference type="STRING" id="8154.ENSACLP00000013143"/>
<dbReference type="AlphaFoldDB" id="A0A3P8P800"/>
<proteinExistence type="predicted"/>
<dbReference type="Ensembl" id="ENSACLT00000013472.1">
    <property type="protein sequence ID" value="ENSACLP00000013143.1"/>
    <property type="gene ID" value="ENSACLG00000008989.1"/>
</dbReference>
<evidence type="ECO:0000259" key="2">
    <source>
        <dbReference type="PROSITE" id="PS50041"/>
    </source>
</evidence>
<name>A0A3P8P800_ASTCA</name>